<organism evidence="3 4">
    <name type="scientific">Kockovaella imperatae</name>
    <dbReference type="NCBI Taxonomy" id="4999"/>
    <lineage>
        <taxon>Eukaryota</taxon>
        <taxon>Fungi</taxon>
        <taxon>Dikarya</taxon>
        <taxon>Basidiomycota</taxon>
        <taxon>Agaricomycotina</taxon>
        <taxon>Tremellomycetes</taxon>
        <taxon>Tremellales</taxon>
        <taxon>Cuniculitremaceae</taxon>
        <taxon>Kockovaella</taxon>
    </lineage>
</organism>
<evidence type="ECO:0000259" key="2">
    <source>
        <dbReference type="PROSITE" id="PS51910"/>
    </source>
</evidence>
<protein>
    <submittedName>
        <fullName evidence="3">Glycoside hydrolase superfamily</fullName>
    </submittedName>
</protein>
<dbReference type="GeneID" id="33555872"/>
<feature type="domain" description="GH18" evidence="2">
    <location>
        <begin position="35"/>
        <end position="334"/>
    </location>
</feature>
<reference evidence="3 4" key="1">
    <citation type="submission" date="2017-03" db="EMBL/GenBank/DDBJ databases">
        <title>Widespread Adenine N6-methylation of Active Genes in Fungi.</title>
        <authorList>
            <consortium name="DOE Joint Genome Institute"/>
            <person name="Mondo S.J."/>
            <person name="Dannebaum R.O."/>
            <person name="Kuo R.C."/>
            <person name="Louie K.B."/>
            <person name="Bewick A.J."/>
            <person name="Labutti K."/>
            <person name="Haridas S."/>
            <person name="Kuo A."/>
            <person name="Salamov A."/>
            <person name="Ahrendt S.R."/>
            <person name="Lau R."/>
            <person name="Bowen B.P."/>
            <person name="Lipzen A."/>
            <person name="Sullivan W."/>
            <person name="Andreopoulos W.B."/>
            <person name="Clum A."/>
            <person name="Lindquist E."/>
            <person name="Daum C."/>
            <person name="Northen T.R."/>
            <person name="Ramamoorthy G."/>
            <person name="Schmitz R.J."/>
            <person name="Gryganskyi A."/>
            <person name="Culley D."/>
            <person name="Magnuson J."/>
            <person name="James T.Y."/>
            <person name="O'Malley M.A."/>
            <person name="Stajich J.E."/>
            <person name="Spatafora J.W."/>
            <person name="Visel A."/>
            <person name="Grigoriev I.V."/>
        </authorList>
    </citation>
    <scope>NUCLEOTIDE SEQUENCE [LARGE SCALE GENOMIC DNA]</scope>
    <source>
        <strain evidence="3 4">NRRL Y-17943</strain>
    </source>
</reference>
<comment type="caution">
    <text evidence="3">The sequence shown here is derived from an EMBL/GenBank/DDBJ whole genome shotgun (WGS) entry which is preliminary data.</text>
</comment>
<proteinExistence type="predicted"/>
<dbReference type="PROSITE" id="PS51910">
    <property type="entry name" value="GH18_2"/>
    <property type="match status" value="1"/>
</dbReference>
<dbReference type="Proteomes" id="UP000193218">
    <property type="component" value="Unassembled WGS sequence"/>
</dbReference>
<keyword evidence="3" id="KW-0378">Hydrolase</keyword>
<evidence type="ECO:0000313" key="4">
    <source>
        <dbReference type="Proteomes" id="UP000193218"/>
    </source>
</evidence>
<dbReference type="SUPFAM" id="SSF51445">
    <property type="entry name" value="(Trans)glycosidases"/>
    <property type="match status" value="1"/>
</dbReference>
<feature type="chain" id="PRO_5012101359" evidence="1">
    <location>
        <begin position="18"/>
        <end position="334"/>
    </location>
</feature>
<dbReference type="EMBL" id="NBSH01000002">
    <property type="protein sequence ID" value="ORX40329.1"/>
    <property type="molecule type" value="Genomic_DNA"/>
</dbReference>
<evidence type="ECO:0000256" key="1">
    <source>
        <dbReference type="SAM" id="SignalP"/>
    </source>
</evidence>
<evidence type="ECO:0000313" key="3">
    <source>
        <dbReference type="EMBL" id="ORX40329.1"/>
    </source>
</evidence>
<feature type="signal peptide" evidence="1">
    <location>
        <begin position="1"/>
        <end position="17"/>
    </location>
</feature>
<name>A0A1Y1UQR4_9TREE</name>
<dbReference type="GO" id="GO:0005975">
    <property type="term" value="P:carbohydrate metabolic process"/>
    <property type="evidence" value="ECO:0007669"/>
    <property type="project" value="InterPro"/>
</dbReference>
<keyword evidence="4" id="KW-1185">Reference proteome</keyword>
<dbReference type="OrthoDB" id="3012298at2759"/>
<dbReference type="InterPro" id="IPR001223">
    <property type="entry name" value="Glyco_hydro18_cat"/>
</dbReference>
<dbReference type="RefSeq" id="XP_021874114.1">
    <property type="nucleotide sequence ID" value="XM_022014064.1"/>
</dbReference>
<dbReference type="STRING" id="4999.A0A1Y1UQR4"/>
<dbReference type="AlphaFoldDB" id="A0A1Y1UQR4"/>
<dbReference type="InterPro" id="IPR017853">
    <property type="entry name" value="GH"/>
</dbReference>
<sequence>MLSAILSLLVVLPAAFAWCNDTSTNTTVNATEVSHRVVAYWGKFHEDDGGSGGPYLPLLPVIQNNSGITDLLLFVCDIHNNTPYLTVGGDAPDNTTWLPTAFWDDVHTLQENNVNVLASFGGYESNMFLLMEQDFDFYYPILRTFLKNYSLSGIDLDIEPSTNTLTSFAKGETILRLLKCLNRDFGSDFLISMAPVAVDLTGQYNPEFFSGFNYQIMDDMAVDEQGNHIVSWYNGQFYNGYGDCNSTAVYDQAVKYGGYDPSRIVWLVAADYIDASVWCNITELERVAGELAMNYTNLGGVGGYEYYYAGSSDDITPTEWYASMAAAIGNAVGA</sequence>
<keyword evidence="1" id="KW-0732">Signal</keyword>
<dbReference type="Gene3D" id="3.20.20.80">
    <property type="entry name" value="Glycosidases"/>
    <property type="match status" value="1"/>
</dbReference>
<dbReference type="InParanoid" id="A0A1Y1UQR4"/>
<gene>
    <name evidence="3" type="ORF">BD324DRAFT_607332</name>
</gene>
<accession>A0A1Y1UQR4</accession>
<dbReference type="GO" id="GO:0016787">
    <property type="term" value="F:hydrolase activity"/>
    <property type="evidence" value="ECO:0007669"/>
    <property type="project" value="UniProtKB-KW"/>
</dbReference>